<evidence type="ECO:0000313" key="4">
    <source>
        <dbReference type="Proteomes" id="UP000228531"/>
    </source>
</evidence>
<gene>
    <name evidence="3" type="ORF">BC777_1056</name>
</gene>
<evidence type="ECO:0000313" key="3">
    <source>
        <dbReference type="EMBL" id="PJI92211.1"/>
    </source>
</evidence>
<keyword evidence="1" id="KW-0812">Transmembrane</keyword>
<evidence type="ECO:0000256" key="1">
    <source>
        <dbReference type="SAM" id="Phobius"/>
    </source>
</evidence>
<dbReference type="Pfam" id="PF09976">
    <property type="entry name" value="TPR_21"/>
    <property type="match status" value="1"/>
</dbReference>
<evidence type="ECO:0000259" key="2">
    <source>
        <dbReference type="Pfam" id="PF09976"/>
    </source>
</evidence>
<name>A0A2M8WMR4_9RHOB</name>
<sequence length="218" mass="23261">MSDTDSFINEVTEEVRREKLYGYLRRYGWIAVAAVLVLVGGAAWNEYRNAQARNAAQATGDALMTALDEQDPSARAAAMAQVEGEGAAAAVTLLLRAATQQEAGDTVASAQTLNEVAINPDIPEMYRDVAALKAAMLPSDDATARRANLDALSQPGQPFRLLALEQIAYMTLAEGDTDGAIVTMRQIVEDAGVSRGLLERVQTLMVALGEPLPDPVTQ</sequence>
<dbReference type="EMBL" id="PGTY01000001">
    <property type="protein sequence ID" value="PJI92211.1"/>
    <property type="molecule type" value="Genomic_DNA"/>
</dbReference>
<feature type="transmembrane region" description="Helical" evidence="1">
    <location>
        <begin position="27"/>
        <end position="44"/>
    </location>
</feature>
<proteinExistence type="predicted"/>
<dbReference type="InterPro" id="IPR018704">
    <property type="entry name" value="SecYEG/CpoB_TPR"/>
</dbReference>
<protein>
    <recommendedName>
        <fullName evidence="2">Ancillary SecYEG translocon subunit/Cell division coordinator CpoB TPR domain-containing protein</fullName>
    </recommendedName>
</protein>
<dbReference type="RefSeq" id="WP_100367053.1">
    <property type="nucleotide sequence ID" value="NZ_PGTY01000001.1"/>
</dbReference>
<feature type="domain" description="Ancillary SecYEG translocon subunit/Cell division coordinator CpoB TPR" evidence="2">
    <location>
        <begin position="29"/>
        <end position="147"/>
    </location>
</feature>
<accession>A0A2M8WMR4</accession>
<keyword evidence="1" id="KW-1133">Transmembrane helix</keyword>
<dbReference type="Proteomes" id="UP000228531">
    <property type="component" value="Unassembled WGS sequence"/>
</dbReference>
<reference evidence="3 4" key="1">
    <citation type="submission" date="2017-11" db="EMBL/GenBank/DDBJ databases">
        <title>Genomic Encyclopedia of Archaeal and Bacterial Type Strains, Phase II (KMG-II): From Individual Species to Whole Genera.</title>
        <authorList>
            <person name="Goeker M."/>
        </authorList>
    </citation>
    <scope>NUCLEOTIDE SEQUENCE [LARGE SCALE GENOMIC DNA]</scope>
    <source>
        <strain evidence="3 4">DSM 29128</strain>
    </source>
</reference>
<keyword evidence="1" id="KW-0472">Membrane</keyword>
<organism evidence="3 4">
    <name type="scientific">Yoonia maricola</name>
    <dbReference type="NCBI Taxonomy" id="420999"/>
    <lineage>
        <taxon>Bacteria</taxon>
        <taxon>Pseudomonadati</taxon>
        <taxon>Pseudomonadota</taxon>
        <taxon>Alphaproteobacteria</taxon>
        <taxon>Rhodobacterales</taxon>
        <taxon>Paracoccaceae</taxon>
        <taxon>Yoonia</taxon>
    </lineage>
</organism>
<keyword evidence="4" id="KW-1185">Reference proteome</keyword>
<dbReference type="AlphaFoldDB" id="A0A2M8WMR4"/>
<dbReference type="OrthoDB" id="7173339at2"/>
<comment type="caution">
    <text evidence="3">The sequence shown here is derived from an EMBL/GenBank/DDBJ whole genome shotgun (WGS) entry which is preliminary data.</text>
</comment>